<reference evidence="2 3" key="1">
    <citation type="submission" date="2024-07" db="EMBL/GenBank/DDBJ databases">
        <authorList>
            <person name="Lee S."/>
            <person name="Kang M."/>
        </authorList>
    </citation>
    <scope>NUCLEOTIDE SEQUENCE [LARGE SCALE GENOMIC DNA]</scope>
    <source>
        <strain evidence="2 3">DS6</strain>
    </source>
</reference>
<feature type="domain" description="Mycothiol-dependent maleylpyruvate isomerase metal-binding" evidence="1">
    <location>
        <begin position="14"/>
        <end position="150"/>
    </location>
</feature>
<dbReference type="InterPro" id="IPR034660">
    <property type="entry name" value="DinB/YfiT-like"/>
</dbReference>
<dbReference type="GO" id="GO:0016853">
    <property type="term" value="F:isomerase activity"/>
    <property type="evidence" value="ECO:0007669"/>
    <property type="project" value="UniProtKB-KW"/>
</dbReference>
<sequence>MADRSFDDARRWMRDGTKLLLEAVADLGAAELAAPSLLPGWSRAHVVSHVAANADALGNLVHWARTGEETPMYASAEERAAGIERGTQLSAEELLGWLRTGAEALEEAMAALTDVQWQHPVVTAQGRTVPATETPWMRSREVCVHVVDLATGVRFGDLPTDFLEALVAEISAKRELTSLPDGPLPEVAAWLAGRPHSLSDAPELGPWL</sequence>
<dbReference type="NCBIfam" id="TIGR03083">
    <property type="entry name" value="maleylpyruvate isomerase family mycothiol-dependent enzyme"/>
    <property type="match status" value="1"/>
</dbReference>
<keyword evidence="2" id="KW-0413">Isomerase</keyword>
<dbReference type="Pfam" id="PF11716">
    <property type="entry name" value="MDMPI_N"/>
    <property type="match status" value="1"/>
</dbReference>
<dbReference type="InterPro" id="IPR024344">
    <property type="entry name" value="MDMPI_metal-binding"/>
</dbReference>
<evidence type="ECO:0000259" key="1">
    <source>
        <dbReference type="Pfam" id="PF11716"/>
    </source>
</evidence>
<dbReference type="InterPro" id="IPR017517">
    <property type="entry name" value="Maleyloyr_isom"/>
</dbReference>
<dbReference type="RefSeq" id="WP_367990779.1">
    <property type="nucleotide sequence ID" value="NZ_JBFPJR010000001.1"/>
</dbReference>
<gene>
    <name evidence="2" type="ORF">AB3X52_00730</name>
</gene>
<dbReference type="SUPFAM" id="SSF109854">
    <property type="entry name" value="DinB/YfiT-like putative metalloenzymes"/>
    <property type="match status" value="1"/>
</dbReference>
<dbReference type="Proteomes" id="UP001556631">
    <property type="component" value="Unassembled WGS sequence"/>
</dbReference>
<accession>A0ABV3ST60</accession>
<proteinExistence type="predicted"/>
<organism evidence="2 3">
    <name type="scientific">Nocardioides eburneus</name>
    <dbReference type="NCBI Taxonomy" id="3231482"/>
    <lineage>
        <taxon>Bacteria</taxon>
        <taxon>Bacillati</taxon>
        <taxon>Actinomycetota</taxon>
        <taxon>Actinomycetes</taxon>
        <taxon>Propionibacteriales</taxon>
        <taxon>Nocardioidaceae</taxon>
        <taxon>Nocardioides</taxon>
    </lineage>
</organism>
<dbReference type="Gene3D" id="1.20.120.450">
    <property type="entry name" value="dinb family like domain"/>
    <property type="match status" value="1"/>
</dbReference>
<keyword evidence="3" id="KW-1185">Reference proteome</keyword>
<comment type="caution">
    <text evidence="2">The sequence shown here is derived from an EMBL/GenBank/DDBJ whole genome shotgun (WGS) entry which is preliminary data.</text>
</comment>
<evidence type="ECO:0000313" key="2">
    <source>
        <dbReference type="EMBL" id="MEX0426127.1"/>
    </source>
</evidence>
<name>A0ABV3ST60_9ACTN</name>
<dbReference type="EMBL" id="JBFPJR010000001">
    <property type="protein sequence ID" value="MEX0426127.1"/>
    <property type="molecule type" value="Genomic_DNA"/>
</dbReference>
<protein>
    <submittedName>
        <fullName evidence="2">Maleylpyruvate isomerase family mycothiol-dependent enzyme</fullName>
    </submittedName>
</protein>
<evidence type="ECO:0000313" key="3">
    <source>
        <dbReference type="Proteomes" id="UP001556631"/>
    </source>
</evidence>